<evidence type="ECO:0000313" key="3">
    <source>
        <dbReference type="EMBL" id="CDO72502.1"/>
    </source>
</evidence>
<gene>
    <name evidence="3" type="ORF">BN946_scf184980.g43</name>
</gene>
<feature type="compositionally biased region" description="Low complexity" evidence="2">
    <location>
        <begin position="51"/>
        <end position="66"/>
    </location>
</feature>
<keyword evidence="1" id="KW-0175">Coiled coil</keyword>
<proteinExistence type="predicted"/>
<accession>A0A060SDA9</accession>
<dbReference type="OMA" id="GWPQNLY"/>
<dbReference type="STRING" id="5643.A0A060SDA9"/>
<comment type="caution">
    <text evidence="3">The sequence shown here is derived from an EMBL/GenBank/DDBJ whole genome shotgun (WGS) entry which is preliminary data.</text>
</comment>
<dbReference type="InterPro" id="IPR029962">
    <property type="entry name" value="TBL"/>
</dbReference>
<evidence type="ECO:0000256" key="1">
    <source>
        <dbReference type="SAM" id="Coils"/>
    </source>
</evidence>
<protein>
    <submittedName>
        <fullName evidence="3">Uncharacterized protein</fullName>
    </submittedName>
</protein>
<name>A0A060SDA9_PYCCI</name>
<feature type="coiled-coil region" evidence="1">
    <location>
        <begin position="327"/>
        <end position="354"/>
    </location>
</feature>
<evidence type="ECO:0000256" key="2">
    <source>
        <dbReference type="SAM" id="MobiDB-lite"/>
    </source>
</evidence>
<dbReference type="AlphaFoldDB" id="A0A060SDA9"/>
<dbReference type="HOGENOM" id="CLU_039311_0_0_1"/>
<dbReference type="PANTHER" id="PTHR32285:SF48">
    <property type="entry name" value="PROTEIN TRICHOME BIREFRINGENCE-LIKE 19"/>
    <property type="match status" value="1"/>
</dbReference>
<organism evidence="3 4">
    <name type="scientific">Pycnoporus cinnabarinus</name>
    <name type="common">Cinnabar-red polypore</name>
    <name type="synonym">Trametes cinnabarina</name>
    <dbReference type="NCBI Taxonomy" id="5643"/>
    <lineage>
        <taxon>Eukaryota</taxon>
        <taxon>Fungi</taxon>
        <taxon>Dikarya</taxon>
        <taxon>Basidiomycota</taxon>
        <taxon>Agaricomycotina</taxon>
        <taxon>Agaricomycetes</taxon>
        <taxon>Polyporales</taxon>
        <taxon>Polyporaceae</taxon>
        <taxon>Trametes</taxon>
    </lineage>
</organism>
<dbReference type="Proteomes" id="UP000029665">
    <property type="component" value="Unassembled WGS sequence"/>
</dbReference>
<keyword evidence="4" id="KW-1185">Reference proteome</keyword>
<dbReference type="PANTHER" id="PTHR32285">
    <property type="entry name" value="PROTEIN TRICHOME BIREFRINGENCE-LIKE 9-RELATED"/>
    <property type="match status" value="1"/>
</dbReference>
<feature type="region of interest" description="Disordered" evidence="2">
    <location>
        <begin position="51"/>
        <end position="83"/>
    </location>
</feature>
<sequence>MVTLFRHDSVPYRPLFAAPRSLSSKLLAALAVVSMLYLAHSFLPSNLRPRLSSLSSSSRTRRTCPPQDWASGEWVSKAPPTTRPNLTKPDDVYEFLGFEGCASTREVHWHLAVDNERLWDRFPGVASWRWSPPEDRCQIRDVNPAALIRDLVEQGGWLLIGDSVTENHFFSLSCLLYPHVLATPDYIAHPYYDRAWPQNLYLNPSSPLVSTLTFPPGFDIASTPLVTFRRVDLLQEPAALDALYRALHPDSRIAKENASLFSDEATWNLAPSEYVKLFTAPLPRANYATLIVSTGGHWTTTLFSGLRDTEMEHDGIQNVIDFFGEAMEAWARQVQDLLDEAEREEQLAEKASKERLPWNGRDRKRAPRQVLARAYLPGHEDCHDYRAPWTEYKPGRWGWYNWNQIQDFNRIFDTILASRKFPDIHYLPIDRPARLRPDAHAAGDCLHFMTGAGVLEGLTQYIWHFVTVELPGRIR</sequence>
<dbReference type="OrthoDB" id="630188at2759"/>
<reference evidence="3" key="1">
    <citation type="submission" date="2014-01" db="EMBL/GenBank/DDBJ databases">
        <title>The genome of the white-rot fungus Pycnoporus cinnabarinus: a basidiomycete model with a versatile arsenal for lignocellulosic biomass breakdown.</title>
        <authorList>
            <person name="Levasseur A."/>
            <person name="Lomascolo A."/>
            <person name="Ruiz-Duenas F.J."/>
            <person name="Uzan E."/>
            <person name="Piumi F."/>
            <person name="Kues U."/>
            <person name="Ram A.F.J."/>
            <person name="Murat C."/>
            <person name="Haon M."/>
            <person name="Benoit I."/>
            <person name="Arfi Y."/>
            <person name="Chevret D."/>
            <person name="Drula E."/>
            <person name="Kwon M.J."/>
            <person name="Gouret P."/>
            <person name="Lesage-Meessen L."/>
            <person name="Lombard V."/>
            <person name="Mariette J."/>
            <person name="Noirot C."/>
            <person name="Park J."/>
            <person name="Patyshakuliyeva A."/>
            <person name="Wieneger R.A.B."/>
            <person name="Wosten H.A.B."/>
            <person name="Martin F."/>
            <person name="Coutinho P.M."/>
            <person name="de Vries R."/>
            <person name="Martinez A.T."/>
            <person name="Klopp C."/>
            <person name="Pontarotti P."/>
            <person name="Henrissat B."/>
            <person name="Record E."/>
        </authorList>
    </citation>
    <scope>NUCLEOTIDE SEQUENCE [LARGE SCALE GENOMIC DNA]</scope>
    <source>
        <strain evidence="3">BRFM137</strain>
    </source>
</reference>
<dbReference type="EMBL" id="CCBP010000113">
    <property type="protein sequence ID" value="CDO72502.1"/>
    <property type="molecule type" value="Genomic_DNA"/>
</dbReference>
<dbReference type="GO" id="GO:0016413">
    <property type="term" value="F:O-acetyltransferase activity"/>
    <property type="evidence" value="ECO:0007669"/>
    <property type="project" value="InterPro"/>
</dbReference>
<evidence type="ECO:0000313" key="4">
    <source>
        <dbReference type="Proteomes" id="UP000029665"/>
    </source>
</evidence>